<organism evidence="5 6">
    <name type="scientific">Kwoniella shivajii</name>
    <dbReference type="NCBI Taxonomy" id="564305"/>
    <lineage>
        <taxon>Eukaryota</taxon>
        <taxon>Fungi</taxon>
        <taxon>Dikarya</taxon>
        <taxon>Basidiomycota</taxon>
        <taxon>Agaricomycotina</taxon>
        <taxon>Tremellomycetes</taxon>
        <taxon>Tremellales</taxon>
        <taxon>Cryptococcaceae</taxon>
        <taxon>Kwoniella</taxon>
    </lineage>
</organism>
<feature type="domain" description="Zn(2)-C6 fungal-type" evidence="4">
    <location>
        <begin position="150"/>
        <end position="180"/>
    </location>
</feature>
<feature type="region of interest" description="Disordered" evidence="3">
    <location>
        <begin position="180"/>
        <end position="261"/>
    </location>
</feature>
<dbReference type="InterPro" id="IPR001138">
    <property type="entry name" value="Zn2Cys6_DnaBD"/>
</dbReference>
<comment type="subcellular location">
    <subcellularLocation>
        <location evidence="1">Nucleus</location>
    </subcellularLocation>
</comment>
<gene>
    <name evidence="5" type="ORF">IL334_004023</name>
</gene>
<feature type="compositionally biased region" description="Pro residues" evidence="3">
    <location>
        <begin position="1"/>
        <end position="10"/>
    </location>
</feature>
<feature type="compositionally biased region" description="Polar residues" evidence="3">
    <location>
        <begin position="51"/>
        <end position="60"/>
    </location>
</feature>
<evidence type="ECO:0000259" key="4">
    <source>
        <dbReference type="PROSITE" id="PS50048"/>
    </source>
</evidence>
<dbReference type="InterPro" id="IPR036864">
    <property type="entry name" value="Zn2-C6_fun-type_DNA-bd_sf"/>
</dbReference>
<feature type="region of interest" description="Disordered" evidence="3">
    <location>
        <begin position="1"/>
        <end position="142"/>
    </location>
</feature>
<dbReference type="Gene3D" id="4.10.240.10">
    <property type="entry name" value="Zn(2)-C6 fungal-type DNA-binding domain"/>
    <property type="match status" value="1"/>
</dbReference>
<dbReference type="RefSeq" id="XP_062791797.1">
    <property type="nucleotide sequence ID" value="XM_062935746.1"/>
</dbReference>
<feature type="compositionally biased region" description="Polar residues" evidence="3">
    <location>
        <begin position="68"/>
        <end position="85"/>
    </location>
</feature>
<keyword evidence="6" id="KW-1185">Reference proteome</keyword>
<feature type="compositionally biased region" description="Polar residues" evidence="3">
    <location>
        <begin position="235"/>
        <end position="251"/>
    </location>
</feature>
<proteinExistence type="predicted"/>
<dbReference type="PROSITE" id="PS00463">
    <property type="entry name" value="ZN2_CY6_FUNGAL_1"/>
    <property type="match status" value="1"/>
</dbReference>
<dbReference type="Pfam" id="PF11951">
    <property type="entry name" value="Fungal_trans_2"/>
    <property type="match status" value="1"/>
</dbReference>
<dbReference type="EMBL" id="CP141885">
    <property type="protein sequence ID" value="WRT67057.1"/>
    <property type="molecule type" value="Genomic_DNA"/>
</dbReference>
<evidence type="ECO:0000313" key="6">
    <source>
        <dbReference type="Proteomes" id="UP001329825"/>
    </source>
</evidence>
<feature type="compositionally biased region" description="Basic and acidic residues" evidence="3">
    <location>
        <begin position="180"/>
        <end position="198"/>
    </location>
</feature>
<dbReference type="PANTHER" id="PTHR37534:SF20">
    <property type="entry name" value="PRO1A C6 ZINK-FINGER PROTEIN"/>
    <property type="match status" value="1"/>
</dbReference>
<sequence>MKTHPPPDPRYPYANLLQPIPIDVSSQPSSSTYQPSPVSAYFPDPGLIDPSPSSSLTSALQVDRSPFRASSSATNRAHPYSNPTKQDILKRHSLSRSYWDDPSPDQDSSVTPGTAKQSPTINGLAGSSEVKHSGRSGQKRRQKYTRTRTGCLCCRSRRIKCDEARPVCKRCIIAKKECVYPDPGEGEKKSDGNDRQGESRSNSDISESEEERKPSKRRRSQPDKKTTPPAGDASALQSSPDQQSGLASTAETGWDASIVSDTPSSNYDSGLALGTGLVSSGEQYLAGQIGKQEWATTEGAGAPILTTPNFLLPWFPTAEERSLILHYCANAASLMMAIPSGLNPMLAINLPLALDSPRGLNPSADALRVALLGIGAIHQAFLLARSGVATAQTAAMFQYASTLRDTGKEMVRRAVRDSDGATSDAALGAGTALGTIDIFFGGSGWQDNFNLAKDMVAIRGGPAEMLKKSEPRKLTDGVTVSPARLMLEILAIYETFGCLTTGQEPSLISDERETWWLEASRSTYEEHSVEKQFGMSRVMVLLFARVTRLLARVSKSNVIITETDSSLPINPDHSSANAFPTPNGFISSLTGLLNDKHEDPLVIEARQLNRDVDAWIESLQLSTLEHERVQVGNRAYAYTMKILLLKMVFKYPRADVRVQNAAQQVLQHCSWSTAALGMSIDLTWPAIIAGSCVDGPSRQWVLTLLEGFKSQCCFDIETANRIITEVWRRADTGESRADWKQVCDDLGLQVL</sequence>
<dbReference type="InterPro" id="IPR021858">
    <property type="entry name" value="Fun_TF"/>
</dbReference>
<dbReference type="Pfam" id="PF00172">
    <property type="entry name" value="Zn_clus"/>
    <property type="match status" value="1"/>
</dbReference>
<reference evidence="5 6" key="1">
    <citation type="submission" date="2024-01" db="EMBL/GenBank/DDBJ databases">
        <title>Comparative genomics of Cryptococcus and Kwoniella reveals pathogenesis evolution and contrasting modes of karyotype evolution via chromosome fusion or intercentromeric recombination.</title>
        <authorList>
            <person name="Coelho M.A."/>
            <person name="David-Palma M."/>
            <person name="Shea T."/>
            <person name="Bowers K."/>
            <person name="McGinley-Smith S."/>
            <person name="Mohammad A.W."/>
            <person name="Gnirke A."/>
            <person name="Yurkov A.M."/>
            <person name="Nowrousian M."/>
            <person name="Sun S."/>
            <person name="Cuomo C.A."/>
            <person name="Heitman J."/>
        </authorList>
    </citation>
    <scope>NUCLEOTIDE SEQUENCE [LARGE SCALE GENOMIC DNA]</scope>
    <source>
        <strain evidence="5">CBS 11374</strain>
    </source>
</reference>
<feature type="compositionally biased region" description="Low complexity" evidence="3">
    <location>
        <begin position="24"/>
        <end position="39"/>
    </location>
</feature>
<dbReference type="Proteomes" id="UP001329825">
    <property type="component" value="Chromosome 5"/>
</dbReference>
<evidence type="ECO:0000256" key="2">
    <source>
        <dbReference type="ARBA" id="ARBA00023242"/>
    </source>
</evidence>
<feature type="compositionally biased region" description="Basic residues" evidence="3">
    <location>
        <begin position="133"/>
        <end position="142"/>
    </location>
</feature>
<dbReference type="CDD" id="cd00067">
    <property type="entry name" value="GAL4"/>
    <property type="match status" value="1"/>
</dbReference>
<dbReference type="SMART" id="SM00066">
    <property type="entry name" value="GAL4"/>
    <property type="match status" value="1"/>
</dbReference>
<keyword evidence="2" id="KW-0539">Nucleus</keyword>
<evidence type="ECO:0000256" key="3">
    <source>
        <dbReference type="SAM" id="MobiDB-lite"/>
    </source>
</evidence>
<protein>
    <recommendedName>
        <fullName evidence="4">Zn(2)-C6 fungal-type domain-containing protein</fullName>
    </recommendedName>
</protein>
<evidence type="ECO:0000313" key="5">
    <source>
        <dbReference type="EMBL" id="WRT67057.1"/>
    </source>
</evidence>
<evidence type="ECO:0000256" key="1">
    <source>
        <dbReference type="ARBA" id="ARBA00004123"/>
    </source>
</evidence>
<accession>A0ABZ1CZ66</accession>
<dbReference type="PANTHER" id="PTHR37534">
    <property type="entry name" value="TRANSCRIPTIONAL ACTIVATOR PROTEIN UGA3"/>
    <property type="match status" value="1"/>
</dbReference>
<dbReference type="SUPFAM" id="SSF57701">
    <property type="entry name" value="Zn2/Cys6 DNA-binding domain"/>
    <property type="match status" value="1"/>
</dbReference>
<dbReference type="GeneID" id="87956154"/>
<dbReference type="PROSITE" id="PS50048">
    <property type="entry name" value="ZN2_CY6_FUNGAL_2"/>
    <property type="match status" value="1"/>
</dbReference>
<feature type="compositionally biased region" description="Polar residues" evidence="3">
    <location>
        <begin position="105"/>
        <end position="121"/>
    </location>
</feature>
<name>A0ABZ1CZ66_9TREE</name>